<proteinExistence type="predicted"/>
<gene>
    <name evidence="1" type="ORF">K737_300153</name>
</gene>
<reference evidence="1 2" key="1">
    <citation type="journal article" date="2013" name="Genome Announc.">
        <title>Draft Genome Sequence of Holospora undulata Strain HU1, a Micronucleus-Specific Symbiont of the Ciliate Paramecium caudatum.</title>
        <authorList>
            <person name="Dohra H."/>
            <person name="Suzuki H."/>
            <person name="Suzuki T."/>
            <person name="Tanaka K."/>
            <person name="Fujishima M."/>
        </authorList>
    </citation>
    <scope>NUCLEOTIDE SEQUENCE [LARGE SCALE GENOMIC DNA]</scope>
    <source>
        <strain evidence="1 2">HU1</strain>
    </source>
</reference>
<name>A0A061JIJ5_9PROT</name>
<organism evidence="1 2">
    <name type="scientific">Holospora undulata HU1</name>
    <dbReference type="NCBI Taxonomy" id="1321371"/>
    <lineage>
        <taxon>Bacteria</taxon>
        <taxon>Pseudomonadati</taxon>
        <taxon>Pseudomonadota</taxon>
        <taxon>Alphaproteobacteria</taxon>
        <taxon>Holosporales</taxon>
        <taxon>Holosporaceae</taxon>
        <taxon>Holospora</taxon>
    </lineage>
</organism>
<accession>A0A061JIJ5</accession>
<protein>
    <submittedName>
        <fullName evidence="1">Uncharacterized protein</fullName>
    </submittedName>
</protein>
<dbReference type="Proteomes" id="UP000026922">
    <property type="component" value="Unassembled WGS sequence"/>
</dbReference>
<comment type="caution">
    <text evidence="1">The sequence shown here is derived from an EMBL/GenBank/DDBJ whole genome shotgun (WGS) entry which is preliminary data.</text>
</comment>
<keyword evidence="2" id="KW-1185">Reference proteome</keyword>
<sequence length="255" mass="30550">MKKSIFLFMILVNTRTEATFSKDLKKEIKKVEAKSFITPQEKRTLLEKIYLKFEYFIKEVISKYRSEKQDLEYTKYVEKYFLNLFHMIIKGESLKKVETIISIFEQNEFFDDPAIKQVVEDFKIYQKEISSKVTITIKETELMETYILFKQSHLYGFDSKYFEEWSSAFSDFYEVIEKINNKEINFIVENYKNTSNSLNAIAVKTLMENKILEIKEDIKNADKVKEKLTDYVEENLKNENKGIFDNIKDKFKKLI</sequence>
<evidence type="ECO:0000313" key="2">
    <source>
        <dbReference type="Proteomes" id="UP000026922"/>
    </source>
</evidence>
<dbReference type="AlphaFoldDB" id="A0A061JIJ5"/>
<evidence type="ECO:0000313" key="1">
    <source>
        <dbReference type="EMBL" id="ETZ05408.1"/>
    </source>
</evidence>
<dbReference type="EMBL" id="ARPM03000058">
    <property type="protein sequence ID" value="ETZ05408.1"/>
    <property type="molecule type" value="Genomic_DNA"/>
</dbReference>